<sequence length="85" mass="10084">MVHFKVRFNAKDFRPEDINVTTMANRLTVNANRSHQTEGSSSSREFCRTIDLPRSIDHEKFQCMLTEVSPYLLFMSHHIRISFFY</sequence>
<dbReference type="Proteomes" id="UP000784294">
    <property type="component" value="Unassembled WGS sequence"/>
</dbReference>
<dbReference type="OrthoDB" id="1431247at2759"/>
<organism evidence="2 3">
    <name type="scientific">Protopolystoma xenopodis</name>
    <dbReference type="NCBI Taxonomy" id="117903"/>
    <lineage>
        <taxon>Eukaryota</taxon>
        <taxon>Metazoa</taxon>
        <taxon>Spiralia</taxon>
        <taxon>Lophotrochozoa</taxon>
        <taxon>Platyhelminthes</taxon>
        <taxon>Monogenea</taxon>
        <taxon>Polyopisthocotylea</taxon>
        <taxon>Polystomatidea</taxon>
        <taxon>Polystomatidae</taxon>
        <taxon>Protopolystoma</taxon>
    </lineage>
</organism>
<dbReference type="GO" id="GO:0005634">
    <property type="term" value="C:nucleus"/>
    <property type="evidence" value="ECO:0007669"/>
    <property type="project" value="TreeGrafter"/>
</dbReference>
<dbReference type="SUPFAM" id="SSF49764">
    <property type="entry name" value="HSP20-like chaperones"/>
    <property type="match status" value="1"/>
</dbReference>
<protein>
    <recommendedName>
        <fullName evidence="1">SHSP domain-containing protein</fullName>
    </recommendedName>
</protein>
<evidence type="ECO:0000313" key="2">
    <source>
        <dbReference type="EMBL" id="VEL41362.1"/>
    </source>
</evidence>
<gene>
    <name evidence="2" type="ORF">PXEA_LOCUS34802</name>
</gene>
<name>A0A448XNZ2_9PLAT</name>
<dbReference type="GO" id="GO:0042026">
    <property type="term" value="P:protein refolding"/>
    <property type="evidence" value="ECO:0007669"/>
    <property type="project" value="TreeGrafter"/>
</dbReference>
<evidence type="ECO:0000313" key="3">
    <source>
        <dbReference type="Proteomes" id="UP000784294"/>
    </source>
</evidence>
<dbReference type="GO" id="GO:0009408">
    <property type="term" value="P:response to heat"/>
    <property type="evidence" value="ECO:0007669"/>
    <property type="project" value="TreeGrafter"/>
</dbReference>
<dbReference type="PANTHER" id="PTHR45640">
    <property type="entry name" value="HEAT SHOCK PROTEIN HSP-12.2-RELATED"/>
    <property type="match status" value="1"/>
</dbReference>
<dbReference type="AlphaFoldDB" id="A0A448XNZ2"/>
<dbReference type="PANTHER" id="PTHR45640:SF26">
    <property type="entry name" value="RE23625P"/>
    <property type="match status" value="1"/>
</dbReference>
<dbReference type="InterPro" id="IPR002068">
    <property type="entry name" value="A-crystallin/Hsp20_dom"/>
</dbReference>
<dbReference type="Gene3D" id="2.60.40.790">
    <property type="match status" value="1"/>
</dbReference>
<accession>A0A448XNZ2</accession>
<dbReference type="InterPro" id="IPR008978">
    <property type="entry name" value="HSP20-like_chaperone"/>
</dbReference>
<proteinExistence type="predicted"/>
<comment type="caution">
    <text evidence="2">The sequence shown here is derived from an EMBL/GenBank/DDBJ whole genome shotgun (WGS) entry which is preliminary data.</text>
</comment>
<feature type="domain" description="SHSP" evidence="1">
    <location>
        <begin position="3"/>
        <end position="62"/>
    </location>
</feature>
<dbReference type="GO" id="GO:0051082">
    <property type="term" value="F:unfolded protein binding"/>
    <property type="evidence" value="ECO:0007669"/>
    <property type="project" value="TreeGrafter"/>
</dbReference>
<dbReference type="CDD" id="cd06526">
    <property type="entry name" value="metazoan_ACD"/>
    <property type="match status" value="1"/>
</dbReference>
<dbReference type="InterPro" id="IPR001436">
    <property type="entry name" value="Alpha-crystallin/sHSP_animal"/>
</dbReference>
<dbReference type="EMBL" id="CAAALY010268984">
    <property type="protein sequence ID" value="VEL41362.1"/>
    <property type="molecule type" value="Genomic_DNA"/>
</dbReference>
<reference evidence="2" key="1">
    <citation type="submission" date="2018-11" db="EMBL/GenBank/DDBJ databases">
        <authorList>
            <consortium name="Pathogen Informatics"/>
        </authorList>
    </citation>
    <scope>NUCLEOTIDE SEQUENCE</scope>
</reference>
<dbReference type="Pfam" id="PF00011">
    <property type="entry name" value="HSP20"/>
    <property type="match status" value="1"/>
</dbReference>
<dbReference type="GO" id="GO:0005737">
    <property type="term" value="C:cytoplasm"/>
    <property type="evidence" value="ECO:0007669"/>
    <property type="project" value="TreeGrafter"/>
</dbReference>
<evidence type="ECO:0000259" key="1">
    <source>
        <dbReference type="Pfam" id="PF00011"/>
    </source>
</evidence>
<keyword evidence="3" id="KW-1185">Reference proteome</keyword>